<evidence type="ECO:0000256" key="4">
    <source>
        <dbReference type="ARBA" id="ARBA00022475"/>
    </source>
</evidence>
<comment type="caution">
    <text evidence="9">The sequence shown here is derived from an EMBL/GenBank/DDBJ whole genome shotgun (WGS) entry which is preliminary data.</text>
</comment>
<evidence type="ECO:0000259" key="8">
    <source>
        <dbReference type="Pfam" id="PF01052"/>
    </source>
</evidence>
<feature type="domain" description="Flagellar motor switch protein FliN-like C-terminal" evidence="8">
    <location>
        <begin position="20"/>
        <end position="87"/>
    </location>
</feature>
<comment type="subcellular location">
    <subcellularLocation>
        <location evidence="1">Cell membrane</location>
        <topology evidence="1">Peripheral membrane protein</topology>
        <orientation evidence="1">Cytoplasmic side</orientation>
    </subcellularLocation>
</comment>
<evidence type="ECO:0000256" key="2">
    <source>
        <dbReference type="ARBA" id="ARBA00009226"/>
    </source>
</evidence>
<dbReference type="GO" id="GO:0009425">
    <property type="term" value="C:bacterial-type flagellum basal body"/>
    <property type="evidence" value="ECO:0007669"/>
    <property type="project" value="InterPro"/>
</dbReference>
<keyword evidence="7" id="KW-0472">Membrane</keyword>
<dbReference type="PANTHER" id="PTHR43484:SF1">
    <property type="entry name" value="FLAGELLAR MOTOR SWITCH PROTEIN FLIN"/>
    <property type="match status" value="1"/>
</dbReference>
<name>A0AAI9AJ58_9BACT</name>
<dbReference type="Pfam" id="PF01052">
    <property type="entry name" value="FliMN_C"/>
    <property type="match status" value="1"/>
</dbReference>
<dbReference type="InterPro" id="IPR051469">
    <property type="entry name" value="FliN/MopA/SpaO"/>
</dbReference>
<protein>
    <recommendedName>
        <fullName evidence="3">Flagellar motor switch protein FliN</fullName>
    </recommendedName>
</protein>
<evidence type="ECO:0000313" key="9">
    <source>
        <dbReference type="EMBL" id="EDM24444.1"/>
    </source>
</evidence>
<keyword evidence="9" id="KW-0966">Cell projection</keyword>
<gene>
    <name evidence="9" type="ORF">CMTB2_02973</name>
</gene>
<dbReference type="AlphaFoldDB" id="A0AAI9AJ58"/>
<evidence type="ECO:0000256" key="1">
    <source>
        <dbReference type="ARBA" id="ARBA00004413"/>
    </source>
</evidence>
<dbReference type="PANTHER" id="PTHR43484">
    <property type="match status" value="1"/>
</dbReference>
<evidence type="ECO:0000256" key="7">
    <source>
        <dbReference type="ARBA" id="ARBA00023136"/>
    </source>
</evidence>
<sequence>MEEKFDDVEKLIPDYSNLIDTEVLFESDIGRVEMSIREILDLKRGSIIDLKKPAGESAEVYVNGRIIGKGEVMVYEKNLAIRLNEVLDANSLIYYLTKEQK</sequence>
<dbReference type="InterPro" id="IPR036429">
    <property type="entry name" value="SpoA-like_sf"/>
</dbReference>
<dbReference type="PRINTS" id="PR00956">
    <property type="entry name" value="FLGMOTORFLIN"/>
</dbReference>
<accession>A0AAI9AJ58</accession>
<dbReference type="NCBIfam" id="NF006273">
    <property type="entry name" value="PRK08433.1"/>
    <property type="match status" value="1"/>
</dbReference>
<dbReference type="InterPro" id="IPR001172">
    <property type="entry name" value="FliN_T3SS_HrcQb"/>
</dbReference>
<keyword evidence="5" id="KW-0145">Chemotaxis</keyword>
<evidence type="ECO:0000256" key="5">
    <source>
        <dbReference type="ARBA" id="ARBA00022500"/>
    </source>
</evidence>
<dbReference type="InterPro" id="IPR001543">
    <property type="entry name" value="FliN-like_C"/>
</dbReference>
<organism evidence="9 10">
    <name type="scientific">Caminibacter mediatlanticus TB-2</name>
    <dbReference type="NCBI Taxonomy" id="391592"/>
    <lineage>
        <taxon>Bacteria</taxon>
        <taxon>Pseudomonadati</taxon>
        <taxon>Campylobacterota</taxon>
        <taxon>Epsilonproteobacteria</taxon>
        <taxon>Nautiliales</taxon>
        <taxon>Nautiliaceae</taxon>
        <taxon>Caminibacter</taxon>
    </lineage>
</organism>
<comment type="similarity">
    <text evidence="2">Belongs to the FliN/MopA/SpaO family.</text>
</comment>
<dbReference type="EMBL" id="ABCJ01000001">
    <property type="protein sequence ID" value="EDM24444.1"/>
    <property type="molecule type" value="Genomic_DNA"/>
</dbReference>
<dbReference type="RefSeq" id="WP_007473376.1">
    <property type="nucleotide sequence ID" value="NZ_ABCJ01000001.1"/>
</dbReference>
<proteinExistence type="inferred from homology"/>
<dbReference type="GO" id="GO:0003774">
    <property type="term" value="F:cytoskeletal motor activity"/>
    <property type="evidence" value="ECO:0007669"/>
    <property type="project" value="InterPro"/>
</dbReference>
<dbReference type="Proteomes" id="UP000003288">
    <property type="component" value="Unassembled WGS sequence"/>
</dbReference>
<dbReference type="GO" id="GO:0071973">
    <property type="term" value="P:bacterial-type flagellum-dependent cell motility"/>
    <property type="evidence" value="ECO:0007669"/>
    <property type="project" value="InterPro"/>
</dbReference>
<dbReference type="Gene3D" id="2.30.330.10">
    <property type="entry name" value="SpoA-like"/>
    <property type="match status" value="1"/>
</dbReference>
<evidence type="ECO:0000313" key="10">
    <source>
        <dbReference type="Proteomes" id="UP000003288"/>
    </source>
</evidence>
<keyword evidence="6" id="KW-0283">Flagellar rotation</keyword>
<evidence type="ECO:0000256" key="6">
    <source>
        <dbReference type="ARBA" id="ARBA00022779"/>
    </source>
</evidence>
<dbReference type="GO" id="GO:0006935">
    <property type="term" value="P:chemotaxis"/>
    <property type="evidence" value="ECO:0007669"/>
    <property type="project" value="UniProtKB-KW"/>
</dbReference>
<evidence type="ECO:0000256" key="3">
    <source>
        <dbReference type="ARBA" id="ARBA00021897"/>
    </source>
</evidence>
<dbReference type="GO" id="GO:0005886">
    <property type="term" value="C:plasma membrane"/>
    <property type="evidence" value="ECO:0007669"/>
    <property type="project" value="UniProtKB-SubCell"/>
</dbReference>
<keyword evidence="4" id="KW-1003">Cell membrane</keyword>
<keyword evidence="9" id="KW-0282">Flagellum</keyword>
<keyword evidence="9" id="KW-0969">Cilium</keyword>
<reference evidence="9 10" key="1">
    <citation type="journal article" date="2011" name="Stand. Genomic Sci.">
        <title>Draft genome sequence of Caminibacter mediatlanticus strain TB-2, an epsilonproteobacterium isolated from a deep-sea hydrothermal vent.</title>
        <authorList>
            <person name="Giovannelli D."/>
            <person name="Ferriera S."/>
            <person name="Johnson J."/>
            <person name="Kravitz S."/>
            <person name="Perez-Rodriguez I."/>
            <person name="Ricci J."/>
            <person name="O'Brien C."/>
            <person name="Voordeckers J.W."/>
            <person name="Bini E."/>
            <person name="Vetriani C."/>
        </authorList>
    </citation>
    <scope>NUCLEOTIDE SEQUENCE [LARGE SCALE GENOMIC DNA]</scope>
    <source>
        <strain evidence="9 10">TB-2</strain>
    </source>
</reference>
<dbReference type="SUPFAM" id="SSF101801">
    <property type="entry name" value="Surface presentation of antigens (SPOA)"/>
    <property type="match status" value="1"/>
</dbReference>